<dbReference type="Pfam" id="PF13072">
    <property type="entry name" value="MciZ"/>
    <property type="match status" value="1"/>
</dbReference>
<dbReference type="RefSeq" id="WP_142891885.1">
    <property type="nucleotide sequence ID" value="NZ_ML660160.1"/>
</dbReference>
<dbReference type="Gene3D" id="3.30.830.10">
    <property type="entry name" value="Metalloenzyme, LuxS/M16 peptidase-like"/>
    <property type="match status" value="2"/>
</dbReference>
<dbReference type="Proteomes" id="UP000315439">
    <property type="component" value="Unassembled WGS sequence"/>
</dbReference>
<evidence type="ECO:0000313" key="3">
    <source>
        <dbReference type="EMBL" id="TQV89821.1"/>
    </source>
</evidence>
<dbReference type="InterPro" id="IPR007863">
    <property type="entry name" value="Peptidase_M16_C"/>
</dbReference>
<sequence>MKIITLGISIILTLISPLVSAAFKIPEYQSLKLDNGLQIYLMQQSEVPLIDVQLTVRAGAVDDQGAFGLANITGEALMFGSGKLSKVEVEDLLAFHGAELSSFTDTEMSTLSMSFAAKDQKKLMTLFRDVALKPTFSAEEFTKFKKRYISQLTQSRESPRNIVGNLFQRMYYGEHPYGNPVSGDISTVEKINISHVKDFYQKYYTPNNSALIVVGDFNAKKIKKQLKQLFGQWRGKAPEDSVLSLVNNKTESGVWLVDKDDANETTFMIGGKGINANHPDYVSAQVINTILGARFTSWLNEELRTNTGLTYGARSGFSDNSTAGSFTISTFTKTETTFEAIDLAIKTYHKLWEKGIDAETLKSAKAYVKGQFPPRFETSQQLARLLGRMWALKLSDSIINDFQQKVDSLDVKKANQLVKQLFPKENLQFVLVGKASEIREKAKAYGKLKEMNIKTFNY</sequence>
<evidence type="ECO:0000313" key="4">
    <source>
        <dbReference type="Proteomes" id="UP000315439"/>
    </source>
</evidence>
<keyword evidence="4" id="KW-1185">Reference proteome</keyword>
<dbReference type="InterPro" id="IPR011249">
    <property type="entry name" value="Metalloenz_LuxS/M16"/>
</dbReference>
<feature type="domain" description="Peptidase M16 C-terminal" evidence="2">
    <location>
        <begin position="190"/>
        <end position="366"/>
    </location>
</feature>
<accession>A0A545UK34</accession>
<dbReference type="PANTHER" id="PTHR11851">
    <property type="entry name" value="METALLOPROTEASE"/>
    <property type="match status" value="1"/>
</dbReference>
<evidence type="ECO:0000259" key="1">
    <source>
        <dbReference type="Pfam" id="PF00675"/>
    </source>
</evidence>
<dbReference type="InterPro" id="IPR050361">
    <property type="entry name" value="MPP/UQCRC_Complex"/>
</dbReference>
<dbReference type="InterPro" id="IPR011765">
    <property type="entry name" value="Pept_M16_N"/>
</dbReference>
<dbReference type="EMBL" id="VIKS01000001">
    <property type="protein sequence ID" value="TQV89821.1"/>
    <property type="molecule type" value="Genomic_DNA"/>
</dbReference>
<comment type="caution">
    <text evidence="3">The sequence shown here is derived from an EMBL/GenBank/DDBJ whole genome shotgun (WGS) entry which is preliminary data.</text>
</comment>
<evidence type="ECO:0000259" key="2">
    <source>
        <dbReference type="Pfam" id="PF05193"/>
    </source>
</evidence>
<dbReference type="OrthoDB" id="9811314at2"/>
<gene>
    <name evidence="3" type="ORF">FLL46_02780</name>
</gene>
<dbReference type="SUPFAM" id="SSF63411">
    <property type="entry name" value="LuxS/MPP-like metallohydrolase"/>
    <property type="match status" value="2"/>
</dbReference>
<dbReference type="AlphaFoldDB" id="A0A545UK34"/>
<dbReference type="Pfam" id="PF00675">
    <property type="entry name" value="Peptidase_M16"/>
    <property type="match status" value="1"/>
</dbReference>
<name>A0A545UK34_9GAMM</name>
<dbReference type="InterPro" id="IPR025177">
    <property type="entry name" value="MciZ"/>
</dbReference>
<dbReference type="PANTHER" id="PTHR11851:SF224">
    <property type="entry name" value="PROCESSING PROTEASE"/>
    <property type="match status" value="1"/>
</dbReference>
<proteinExistence type="predicted"/>
<reference evidence="3 4" key="1">
    <citation type="submission" date="2019-07" db="EMBL/GenBank/DDBJ databases">
        <title>Draft genome for Aliikangiella sp. M105.</title>
        <authorList>
            <person name="Wang G."/>
        </authorList>
    </citation>
    <scope>NUCLEOTIDE SEQUENCE [LARGE SCALE GENOMIC DNA]</scope>
    <source>
        <strain evidence="3 4">M105</strain>
    </source>
</reference>
<feature type="domain" description="Peptidase M16 N-terminal" evidence="1">
    <location>
        <begin position="50"/>
        <end position="183"/>
    </location>
</feature>
<dbReference type="GO" id="GO:0046872">
    <property type="term" value="F:metal ion binding"/>
    <property type="evidence" value="ECO:0007669"/>
    <property type="project" value="InterPro"/>
</dbReference>
<protein>
    <submittedName>
        <fullName evidence="3">Insulinase family protein</fullName>
    </submittedName>
</protein>
<dbReference type="Pfam" id="PF05193">
    <property type="entry name" value="Peptidase_M16_C"/>
    <property type="match status" value="1"/>
</dbReference>
<organism evidence="3 4">
    <name type="scientific">Aliikangiella coralliicola</name>
    <dbReference type="NCBI Taxonomy" id="2592383"/>
    <lineage>
        <taxon>Bacteria</taxon>
        <taxon>Pseudomonadati</taxon>
        <taxon>Pseudomonadota</taxon>
        <taxon>Gammaproteobacteria</taxon>
        <taxon>Oceanospirillales</taxon>
        <taxon>Pleioneaceae</taxon>
        <taxon>Aliikangiella</taxon>
    </lineage>
</organism>